<evidence type="ECO:0000259" key="3">
    <source>
        <dbReference type="Pfam" id="PF04504"/>
    </source>
</evidence>
<evidence type="ECO:0000256" key="1">
    <source>
        <dbReference type="ARBA" id="ARBA00010820"/>
    </source>
</evidence>
<protein>
    <recommendedName>
        <fullName evidence="3">Glabrous enhancer-binding protein-like DBD domain-containing protein</fullName>
    </recommendedName>
</protein>
<feature type="compositionally biased region" description="Acidic residues" evidence="2">
    <location>
        <begin position="331"/>
        <end position="351"/>
    </location>
</feature>
<proteinExistence type="inferred from homology"/>
<feature type="domain" description="Glabrous enhancer-binding protein-like DBD" evidence="3">
    <location>
        <begin position="207"/>
        <end position="303"/>
    </location>
</feature>
<dbReference type="EnsemblPlants" id="LPERR08G14560.1">
    <property type="protein sequence ID" value="LPERR08G14560.1"/>
    <property type="gene ID" value="LPERR08G14560"/>
</dbReference>
<feature type="compositionally biased region" description="Low complexity" evidence="2">
    <location>
        <begin position="75"/>
        <end position="84"/>
    </location>
</feature>
<feature type="region of interest" description="Disordered" evidence="2">
    <location>
        <begin position="75"/>
        <end position="209"/>
    </location>
</feature>
<dbReference type="Proteomes" id="UP000032180">
    <property type="component" value="Chromosome 8"/>
</dbReference>
<dbReference type="InterPro" id="IPR007592">
    <property type="entry name" value="GEBP"/>
</dbReference>
<feature type="compositionally biased region" description="Basic and acidic residues" evidence="2">
    <location>
        <begin position="101"/>
        <end position="110"/>
    </location>
</feature>
<evidence type="ECO:0000256" key="2">
    <source>
        <dbReference type="SAM" id="MobiDB-lite"/>
    </source>
</evidence>
<dbReference type="GO" id="GO:0006355">
    <property type="term" value="P:regulation of DNA-templated transcription"/>
    <property type="evidence" value="ECO:0007669"/>
    <property type="project" value="InterPro"/>
</dbReference>
<dbReference type="InterPro" id="IPR053932">
    <property type="entry name" value="GeBP-like_DBD"/>
</dbReference>
<evidence type="ECO:0000313" key="4">
    <source>
        <dbReference type="EnsemblPlants" id="LPERR08G14560.1"/>
    </source>
</evidence>
<reference evidence="5" key="2">
    <citation type="submission" date="2013-12" db="EMBL/GenBank/DDBJ databases">
        <authorList>
            <person name="Yu Y."/>
            <person name="Lee S."/>
            <person name="de Baynast K."/>
            <person name="Wissotski M."/>
            <person name="Liu L."/>
            <person name="Talag J."/>
            <person name="Goicoechea J."/>
            <person name="Angelova A."/>
            <person name="Jetty R."/>
            <person name="Kudrna D."/>
            <person name="Golser W."/>
            <person name="Rivera L."/>
            <person name="Zhang J."/>
            <person name="Wing R."/>
        </authorList>
    </citation>
    <scope>NUCLEOTIDE SEQUENCE</scope>
</reference>
<dbReference type="eggNOG" id="ENOG502RQE9">
    <property type="taxonomic scope" value="Eukaryota"/>
</dbReference>
<dbReference type="PANTHER" id="PTHR31662">
    <property type="entry name" value="BNAANNG10740D PROTEIN-RELATED"/>
    <property type="match status" value="1"/>
</dbReference>
<dbReference type="AlphaFoldDB" id="A0A0D9X8R3"/>
<reference evidence="4 5" key="1">
    <citation type="submission" date="2012-08" db="EMBL/GenBank/DDBJ databases">
        <title>Oryza genome evolution.</title>
        <authorList>
            <person name="Wing R.A."/>
        </authorList>
    </citation>
    <scope>NUCLEOTIDE SEQUENCE</scope>
</reference>
<organism evidence="4 5">
    <name type="scientific">Leersia perrieri</name>
    <dbReference type="NCBI Taxonomy" id="77586"/>
    <lineage>
        <taxon>Eukaryota</taxon>
        <taxon>Viridiplantae</taxon>
        <taxon>Streptophyta</taxon>
        <taxon>Embryophyta</taxon>
        <taxon>Tracheophyta</taxon>
        <taxon>Spermatophyta</taxon>
        <taxon>Magnoliopsida</taxon>
        <taxon>Liliopsida</taxon>
        <taxon>Poales</taxon>
        <taxon>Poaceae</taxon>
        <taxon>BOP clade</taxon>
        <taxon>Oryzoideae</taxon>
        <taxon>Oryzeae</taxon>
        <taxon>Oryzinae</taxon>
        <taxon>Leersia</taxon>
    </lineage>
</organism>
<keyword evidence="5" id="KW-1185">Reference proteome</keyword>
<dbReference type="GO" id="GO:0005634">
    <property type="term" value="C:nucleus"/>
    <property type="evidence" value="ECO:0007669"/>
    <property type="project" value="TreeGrafter"/>
</dbReference>
<dbReference type="Pfam" id="PF04504">
    <property type="entry name" value="GeBP-like_DBD"/>
    <property type="match status" value="1"/>
</dbReference>
<evidence type="ECO:0000313" key="5">
    <source>
        <dbReference type="Proteomes" id="UP000032180"/>
    </source>
</evidence>
<feature type="region of interest" description="Disordered" evidence="2">
    <location>
        <begin position="1"/>
        <end position="61"/>
    </location>
</feature>
<sequence length="472" mass="50922">MAPKRPDAASGSASEASDGEAPRRRSRSRSRSPSRSVSLSPSRSRSKTPPSNLHPNPAALSTPASAAVDFAAVSDSDADAAAADADADADARLASPRRSRERSPRLHSDSDNSAAAEVEEADAEAVAVAAASDDGDDEGNATPPPRSRRSSRVEPSSIKPISSRPMDASRRPATPAAAGGSSQSQRRSKRPRASPAQHSPEYQKRQPRVWNPEDEVTILRALITYRAKNGVLPGSSQETAKLHNMIRGQLTVKASTTQLSDKIRRLKHKFNLILARVTKSGREPNFPTVHDREVYDLSKKVWNSKTGGVISAGAGSAGGGGGGRVYENVEEVAESDEEQGSAESDDDMESGWDDRDHRNKRLKAIVANGNGNAIVTGGRSVHGNGSWKGDAAEKGKDMYPYLWEAVEELSKEHPSGTTFRKAFGMLDGSRARAMEEKLNRFRLSEIRQQVRRMDLMKETIKMVLDALEGTIE</sequence>
<feature type="region of interest" description="Disordered" evidence="2">
    <location>
        <begin position="331"/>
        <end position="355"/>
    </location>
</feature>
<reference evidence="4" key="3">
    <citation type="submission" date="2015-04" db="UniProtKB">
        <authorList>
            <consortium name="EnsemblPlants"/>
        </authorList>
    </citation>
    <scope>IDENTIFICATION</scope>
</reference>
<dbReference type="STRING" id="77586.A0A0D9X8R3"/>
<dbReference type="Gramene" id="LPERR08G14560.1">
    <property type="protein sequence ID" value="LPERR08G14560.1"/>
    <property type="gene ID" value="LPERR08G14560"/>
</dbReference>
<comment type="similarity">
    <text evidence="1">Belongs to the GeBP family.</text>
</comment>
<dbReference type="HOGENOM" id="CLU_626090_0_0_1"/>
<dbReference type="PANTHER" id="PTHR31662:SF96">
    <property type="entry name" value="OS08G0467600 PROTEIN"/>
    <property type="match status" value="1"/>
</dbReference>
<name>A0A0D9X8R3_9ORYZ</name>
<feature type="compositionally biased region" description="Low complexity" evidence="2">
    <location>
        <begin position="33"/>
        <end position="51"/>
    </location>
</feature>
<accession>A0A0D9X8R3</accession>
<feature type="compositionally biased region" description="Low complexity" evidence="2">
    <location>
        <begin position="171"/>
        <end position="185"/>
    </location>
</feature>